<proteinExistence type="predicted"/>
<dbReference type="KEGG" id="tpx:Turpa_2422"/>
<name>I4B707_TURPD</name>
<dbReference type="Proteomes" id="UP000006048">
    <property type="component" value="Chromosome"/>
</dbReference>
<evidence type="ECO:0000259" key="3">
    <source>
        <dbReference type="SMART" id="SM01007"/>
    </source>
</evidence>
<evidence type="ECO:0000313" key="5">
    <source>
        <dbReference type="Proteomes" id="UP000006048"/>
    </source>
</evidence>
<dbReference type="PANTHER" id="PTHR22789">
    <property type="entry name" value="FUCULOSE PHOSPHATE ALDOLASE"/>
    <property type="match status" value="1"/>
</dbReference>
<dbReference type="AlphaFoldDB" id="I4B707"/>
<accession>I4B707</accession>
<dbReference type="InterPro" id="IPR001303">
    <property type="entry name" value="Aldolase_II/adducin_N"/>
</dbReference>
<dbReference type="PANTHER" id="PTHR22789:SF0">
    <property type="entry name" value="3-OXO-TETRONATE 4-PHOSPHATE DECARBOXYLASE-RELATED"/>
    <property type="match status" value="1"/>
</dbReference>
<evidence type="ECO:0000313" key="4">
    <source>
        <dbReference type="EMBL" id="AFM13064.1"/>
    </source>
</evidence>
<gene>
    <name evidence="4" type="ordered locus">Turpa_2422</name>
</gene>
<dbReference type="Gene3D" id="3.40.225.10">
    <property type="entry name" value="Class II aldolase/adducin N-terminal domain"/>
    <property type="match status" value="1"/>
</dbReference>
<dbReference type="GO" id="GO:0046872">
    <property type="term" value="F:metal ion binding"/>
    <property type="evidence" value="ECO:0007669"/>
    <property type="project" value="UniProtKB-KW"/>
</dbReference>
<evidence type="ECO:0000256" key="2">
    <source>
        <dbReference type="ARBA" id="ARBA00023239"/>
    </source>
</evidence>
<dbReference type="OrthoDB" id="9794581at2"/>
<dbReference type="InterPro" id="IPR050197">
    <property type="entry name" value="Aldolase_class_II_sugar_metab"/>
</dbReference>
<dbReference type="PATRIC" id="fig|869212.3.peg.2437"/>
<dbReference type="RefSeq" id="WP_014803570.1">
    <property type="nucleotide sequence ID" value="NC_018020.1"/>
</dbReference>
<dbReference type="SUPFAM" id="SSF53639">
    <property type="entry name" value="AraD/HMP-PK domain-like"/>
    <property type="match status" value="1"/>
</dbReference>
<dbReference type="EMBL" id="CP002959">
    <property type="protein sequence ID" value="AFM13064.1"/>
    <property type="molecule type" value="Genomic_DNA"/>
</dbReference>
<keyword evidence="5" id="KW-1185">Reference proteome</keyword>
<reference evidence="4 5" key="1">
    <citation type="submission" date="2012-06" db="EMBL/GenBank/DDBJ databases">
        <title>The complete chromosome of genome of Turneriella parva DSM 21527.</title>
        <authorList>
            <consortium name="US DOE Joint Genome Institute (JGI-PGF)"/>
            <person name="Lucas S."/>
            <person name="Han J."/>
            <person name="Lapidus A."/>
            <person name="Bruce D."/>
            <person name="Goodwin L."/>
            <person name="Pitluck S."/>
            <person name="Peters L."/>
            <person name="Kyrpides N."/>
            <person name="Mavromatis K."/>
            <person name="Ivanova N."/>
            <person name="Mikhailova N."/>
            <person name="Chertkov O."/>
            <person name="Detter J.C."/>
            <person name="Tapia R."/>
            <person name="Han C."/>
            <person name="Land M."/>
            <person name="Hauser L."/>
            <person name="Markowitz V."/>
            <person name="Cheng J.-F."/>
            <person name="Hugenholtz P."/>
            <person name="Woyke T."/>
            <person name="Wu D."/>
            <person name="Gronow S."/>
            <person name="Wellnitz S."/>
            <person name="Brambilla E."/>
            <person name="Klenk H.-P."/>
            <person name="Eisen J.A."/>
        </authorList>
    </citation>
    <scope>NUCLEOTIDE SEQUENCE [LARGE SCALE GENOMIC DNA]</scope>
    <source>
        <strain evidence="5">ATCC BAA-1111 / DSM 21527 / NCTC 11395 / H</strain>
    </source>
</reference>
<organism evidence="4 5">
    <name type="scientific">Turneriella parva (strain ATCC BAA-1111 / DSM 21527 / NCTC 11395 / H)</name>
    <name type="common">Leptospira parva</name>
    <dbReference type="NCBI Taxonomy" id="869212"/>
    <lineage>
        <taxon>Bacteria</taxon>
        <taxon>Pseudomonadati</taxon>
        <taxon>Spirochaetota</taxon>
        <taxon>Spirochaetia</taxon>
        <taxon>Leptospirales</taxon>
        <taxon>Leptospiraceae</taxon>
        <taxon>Turneriella</taxon>
    </lineage>
</organism>
<dbReference type="GO" id="GO:0019323">
    <property type="term" value="P:pentose catabolic process"/>
    <property type="evidence" value="ECO:0007669"/>
    <property type="project" value="TreeGrafter"/>
</dbReference>
<feature type="domain" description="Class II aldolase/adducin N-terminal" evidence="3">
    <location>
        <begin position="25"/>
        <end position="197"/>
    </location>
</feature>
<dbReference type="Pfam" id="PF00596">
    <property type="entry name" value="Aldolase_II"/>
    <property type="match status" value="1"/>
</dbReference>
<dbReference type="STRING" id="869212.Turpa_2422"/>
<dbReference type="InterPro" id="IPR036409">
    <property type="entry name" value="Aldolase_II/adducin_N_sf"/>
</dbReference>
<dbReference type="GO" id="GO:0016832">
    <property type="term" value="F:aldehyde-lyase activity"/>
    <property type="evidence" value="ECO:0007669"/>
    <property type="project" value="TreeGrafter"/>
</dbReference>
<evidence type="ECO:0000256" key="1">
    <source>
        <dbReference type="ARBA" id="ARBA00022723"/>
    </source>
</evidence>
<sequence length="202" mass="22333">MRDEGVTKYRVDFRPAAEPDAEEVENLIACRDRLFARGLIGVYPDGIGFGNVSARIPKTGHFFITGTQTGHLPKLRAEHIARVTGYSIAENRVECRGPVQASSESLTHAAVYELEPTIGAVIHIHQRELWRRALQHLPTTNASIPYGTPAMAREMQRLYKETNLKEVRALVMAGHEEGCITFGANLAQAELALEGAIKLFGR</sequence>
<dbReference type="GO" id="GO:0005829">
    <property type="term" value="C:cytosol"/>
    <property type="evidence" value="ECO:0007669"/>
    <property type="project" value="TreeGrafter"/>
</dbReference>
<dbReference type="HOGENOM" id="CLU_088910_0_0_12"/>
<protein>
    <submittedName>
        <fullName evidence="4">Class II aldolase/adducin family protein</fullName>
    </submittedName>
</protein>
<keyword evidence="1" id="KW-0479">Metal-binding</keyword>
<keyword evidence="2" id="KW-0456">Lyase</keyword>
<dbReference type="SMART" id="SM01007">
    <property type="entry name" value="Aldolase_II"/>
    <property type="match status" value="1"/>
</dbReference>